<evidence type="ECO:0000256" key="1">
    <source>
        <dbReference type="SAM" id="MobiDB-lite"/>
    </source>
</evidence>
<name>A0A2L0UI53_9MICC</name>
<dbReference type="EMBL" id="CP024915">
    <property type="protein sequence ID" value="AUZ88922.1"/>
    <property type="molecule type" value="Genomic_DNA"/>
</dbReference>
<feature type="transmembrane region" description="Helical" evidence="2">
    <location>
        <begin position="30"/>
        <end position="47"/>
    </location>
</feature>
<proteinExistence type="predicted"/>
<evidence type="ECO:0000313" key="4">
    <source>
        <dbReference type="Proteomes" id="UP000239187"/>
    </source>
</evidence>
<dbReference type="PROSITE" id="PS51257">
    <property type="entry name" value="PROKAR_LIPOPROTEIN"/>
    <property type="match status" value="1"/>
</dbReference>
<organism evidence="3 4">
    <name type="scientific">Arthrobacter agilis</name>
    <dbReference type="NCBI Taxonomy" id="37921"/>
    <lineage>
        <taxon>Bacteria</taxon>
        <taxon>Bacillati</taxon>
        <taxon>Actinomycetota</taxon>
        <taxon>Actinomycetes</taxon>
        <taxon>Micrococcales</taxon>
        <taxon>Micrococcaceae</taxon>
        <taxon>Arthrobacter</taxon>
    </lineage>
</organism>
<keyword evidence="2" id="KW-1133">Transmembrane helix</keyword>
<evidence type="ECO:0000313" key="3">
    <source>
        <dbReference type="EMBL" id="AUZ88922.1"/>
    </source>
</evidence>
<keyword evidence="2" id="KW-0472">Membrane</keyword>
<feature type="region of interest" description="Disordered" evidence="1">
    <location>
        <begin position="141"/>
        <end position="164"/>
    </location>
</feature>
<gene>
    <name evidence="3" type="ORF">CVO76_15685</name>
</gene>
<dbReference type="RefSeq" id="WP_208740067.1">
    <property type="nucleotide sequence ID" value="NZ_CP024915.1"/>
</dbReference>
<dbReference type="AlphaFoldDB" id="A0A2L0UI53"/>
<reference evidence="3 4" key="1">
    <citation type="submission" date="2017-11" db="EMBL/GenBank/DDBJ databases">
        <title>Draft genome of Arthrobacter agilis strain UMCV2, a plant growth-promoting rhizobacterium and biocontrol capacity of phytopathogenic fungi.</title>
        <authorList>
            <person name="Martinez-Camara R."/>
            <person name="Santoyo G."/>
            <person name="Moreno-Hagelsieb G."/>
            <person name="Valencia-Cantero E."/>
        </authorList>
    </citation>
    <scope>NUCLEOTIDE SEQUENCE [LARGE SCALE GENOMIC DNA]</scope>
    <source>
        <strain evidence="3 4">UMCV2</strain>
    </source>
</reference>
<evidence type="ECO:0000256" key="2">
    <source>
        <dbReference type="SAM" id="Phobius"/>
    </source>
</evidence>
<keyword evidence="2" id="KW-0812">Transmembrane</keyword>
<dbReference type="Proteomes" id="UP000239187">
    <property type="component" value="Chromosome"/>
</dbReference>
<feature type="transmembrane region" description="Helical" evidence="2">
    <location>
        <begin position="5"/>
        <end position="24"/>
    </location>
</feature>
<accession>A0A2L0UI53</accession>
<protein>
    <submittedName>
        <fullName evidence="3">Uncharacterized protein</fullName>
    </submittedName>
</protein>
<sequence>MRPSAWAVTGVLIVLAIVACWFFGLDDRHAVVLVGAALAAGVANGLLEAIEVPRPTLPALPEQARGLADLQALEFSLSSADPGTRAVLEMHAVAASLAAARPDVPRSSGLETFLTRARPATLTHREIRSLLDELDRIAATSTGSRTHARPSAATLPAARHEERP</sequence>